<reference evidence="3 4" key="1">
    <citation type="submission" date="2024-04" db="EMBL/GenBank/DDBJ databases">
        <title>Tritrichomonas musculus Genome.</title>
        <authorList>
            <person name="Alves-Ferreira E."/>
            <person name="Grigg M."/>
            <person name="Lorenzi H."/>
            <person name="Galac M."/>
        </authorList>
    </citation>
    <scope>NUCLEOTIDE SEQUENCE [LARGE SCALE GENOMIC DNA]</scope>
    <source>
        <strain evidence="3 4">EAF2021</strain>
    </source>
</reference>
<name>A0ABR2GU16_9EUKA</name>
<comment type="caution">
    <text evidence="3">The sequence shown here is derived from an EMBL/GenBank/DDBJ whole genome shotgun (WGS) entry which is preliminary data.</text>
</comment>
<protein>
    <submittedName>
        <fullName evidence="3">Uncharacterized protein</fullName>
    </submittedName>
</protein>
<dbReference type="EMBL" id="JAPFFF010000059">
    <property type="protein sequence ID" value="KAK8837435.1"/>
    <property type="molecule type" value="Genomic_DNA"/>
</dbReference>
<feature type="compositionally biased region" description="Polar residues" evidence="1">
    <location>
        <begin position="310"/>
        <end position="321"/>
    </location>
</feature>
<keyword evidence="4" id="KW-1185">Reference proteome</keyword>
<organism evidence="3 4">
    <name type="scientific">Tritrichomonas musculus</name>
    <dbReference type="NCBI Taxonomy" id="1915356"/>
    <lineage>
        <taxon>Eukaryota</taxon>
        <taxon>Metamonada</taxon>
        <taxon>Parabasalia</taxon>
        <taxon>Tritrichomonadida</taxon>
        <taxon>Tritrichomonadidae</taxon>
        <taxon>Tritrichomonas</taxon>
    </lineage>
</organism>
<proteinExistence type="predicted"/>
<accession>A0ABR2GU16</accession>
<feature type="region of interest" description="Disordered" evidence="1">
    <location>
        <begin position="300"/>
        <end position="322"/>
    </location>
</feature>
<sequence>MNNSRYRNFCYQFDDPHISEPIKVDINECITVNNFKKKVATILNIQNSKLSIENPPKEDNLEEITEKYTFKLKYKDRCDNINFCLPDKKLYHIDDAYKMNFNQVISSLREKHIFYSDEMARKHLHFKLYQNNLPKTEYPFLAIPKGASIDIEYDCEAVILNYDYNKFIFAKNEAAVNAYNLIKSAYEKSQNVTITCNDTKVEYSDRLLNSNKYKISVNFIVTFKLKDKSGLTQKLTLDYLSTVANAQKLLREKYPDKNDCRLVLKDDKKDEMKSRDRLLREGDRKNFLEKIFYFNFKGKFEPPSAPASPNRPSKLSSSAISVNDIFEEEEEEA</sequence>
<evidence type="ECO:0000256" key="1">
    <source>
        <dbReference type="SAM" id="MobiDB-lite"/>
    </source>
</evidence>
<evidence type="ECO:0000313" key="4">
    <source>
        <dbReference type="Proteomes" id="UP001470230"/>
    </source>
</evidence>
<evidence type="ECO:0000313" key="3">
    <source>
        <dbReference type="EMBL" id="KAK8837435.1"/>
    </source>
</evidence>
<gene>
    <name evidence="2" type="ORF">M9Y10_026550</name>
    <name evidence="3" type="ORF">M9Y10_036430</name>
</gene>
<dbReference type="Proteomes" id="UP001470230">
    <property type="component" value="Unassembled WGS sequence"/>
</dbReference>
<evidence type="ECO:0000313" key="2">
    <source>
        <dbReference type="EMBL" id="KAK8834644.1"/>
    </source>
</evidence>
<dbReference type="EMBL" id="JAPFFF010000347">
    <property type="protein sequence ID" value="KAK8834644.1"/>
    <property type="molecule type" value="Genomic_DNA"/>
</dbReference>